<dbReference type="EMBL" id="CP070251">
    <property type="protein sequence ID" value="QRV46003.1"/>
    <property type="molecule type" value="Genomic_DNA"/>
</dbReference>
<evidence type="ECO:0000313" key="1">
    <source>
        <dbReference type="EMBL" id="QRV46003.1"/>
    </source>
</evidence>
<geneLocation type="plasmid" evidence="1 2">
    <name>unnamed2</name>
</geneLocation>
<proteinExistence type="predicted"/>
<accession>A0ABX7JCV2</accession>
<sequence>MSKFPSGPFTIVNQETGRCLRVRLGETVDLSSHRLGTEYLLSQSYPPSLELGPADGSKATAWYYRSHDDALERQPFNQIASSAVSDLQNIGDYGVWMYSEPFAEERENALLRAWYASKLNDATGEVAKRLQALIPEEWHVQVSQEYEDELADWEKAGSQFEGVVDEPNGRQAALLEELRPQHGKLLEALPGHMDAIMKAYLNAPKLHWKHKDGTALDKQEMEQSWERALLIGAKAVQSFEEQMEHAEPQELESLLGAQVLAMRFSGAEKISERLGKLGLPSLFGEALEEARRTEQALVKALKAEAPVRAWQRRAPIKGVARWNDRCASLAFYGEDGLDVIGEKFVEAMRAYLDAAAKEGITKPVSTASSRTGMYGCGAKRYEGSTYRWDYDGTYITASDSKTVPSERTYWTDDDGRLVGKTKGGPGQKWTVTPYKEPADKVNGEDIFLTGLFGPLASILRPA</sequence>
<dbReference type="Proteomes" id="UP000598054">
    <property type="component" value="Plasmid unnamed2"/>
</dbReference>
<organism evidence="1 2">
    <name type="scientific">Streptomyces californicus</name>
    <dbReference type="NCBI Taxonomy" id="67351"/>
    <lineage>
        <taxon>Bacteria</taxon>
        <taxon>Bacillati</taxon>
        <taxon>Actinomycetota</taxon>
        <taxon>Actinomycetes</taxon>
        <taxon>Kitasatosporales</taxon>
        <taxon>Streptomycetaceae</taxon>
        <taxon>Streptomyces</taxon>
    </lineage>
</organism>
<dbReference type="RefSeq" id="WP_030290276.1">
    <property type="nucleotide sequence ID" value="NZ_CP070242.1"/>
</dbReference>
<dbReference type="GeneID" id="63977861"/>
<keyword evidence="2" id="KW-1185">Reference proteome</keyword>
<keyword evidence="1" id="KW-0614">Plasmid</keyword>
<protein>
    <submittedName>
        <fullName evidence="1">Uncharacterized protein</fullName>
    </submittedName>
</protein>
<evidence type="ECO:0000313" key="2">
    <source>
        <dbReference type="Proteomes" id="UP000598054"/>
    </source>
</evidence>
<gene>
    <name evidence="1" type="ORF">I6J41_35030</name>
</gene>
<name>A0ABX7JCV2_9ACTN</name>
<reference evidence="1 2" key="1">
    <citation type="submission" date="2021-02" db="EMBL/GenBank/DDBJ databases">
        <title>FDA dAtabase for Regulatory Grade micrObial Sequences (FDA-ARGOS): Supporting development and validation of Infectious Disease Dx tests.</title>
        <authorList>
            <person name="Sproer C."/>
            <person name="Gronow S."/>
            <person name="Severitt S."/>
            <person name="Schroder I."/>
            <person name="Tallon L."/>
            <person name="Sadzewicz L."/>
            <person name="Zhao X."/>
            <person name="Boylan J."/>
            <person name="Ott S."/>
            <person name="Bowen H."/>
            <person name="Vavikolanu K."/>
            <person name="Mehta A."/>
            <person name="Aluvathingal J."/>
            <person name="Nadendla S."/>
            <person name="Lowell S."/>
            <person name="Myers T."/>
            <person name="Yan Y."/>
            <person name="Sichtig H."/>
        </authorList>
    </citation>
    <scope>NUCLEOTIDE SEQUENCE [LARGE SCALE GENOMIC DNA]</scope>
    <source>
        <strain evidence="1 2">FDAARGOS_1211</strain>
        <plasmid evidence="1 2">unnamed2</plasmid>
    </source>
</reference>